<keyword evidence="11 28" id="KW-0812">Transmembrane</keyword>
<keyword evidence="10" id="KW-0336">GPI-anchor</keyword>
<evidence type="ECO:0000256" key="14">
    <source>
        <dbReference type="ARBA" id="ARBA00022801"/>
    </source>
</evidence>
<evidence type="ECO:0000256" key="7">
    <source>
        <dbReference type="ARBA" id="ARBA00022475"/>
    </source>
</evidence>
<keyword evidence="19" id="KW-0443">Lipid metabolism</keyword>
<evidence type="ECO:0000256" key="29">
    <source>
        <dbReference type="SAM" id="SignalP"/>
    </source>
</evidence>
<comment type="similarity">
    <text evidence="6 28">Belongs to the XK family.</text>
</comment>
<dbReference type="Ensembl" id="ENSCHIT00010001037.1">
    <property type="protein sequence ID" value="ENSCHIP00010000715.1"/>
    <property type="gene ID" value="ENSCHIG00010000589.1"/>
</dbReference>
<comment type="subunit">
    <text evidence="27">Interacts with TLR4, TLR7, TLR8 and TLR9.</text>
</comment>
<dbReference type="InterPro" id="IPR041805">
    <property type="entry name" value="ASMase/PPN1_MPP"/>
</dbReference>
<name>A0A8C2N7W8_CAPHI</name>
<evidence type="ECO:0000256" key="26">
    <source>
        <dbReference type="ARBA" id="ARBA00058717"/>
    </source>
</evidence>
<dbReference type="InterPro" id="IPR018629">
    <property type="entry name" value="XK-rel"/>
</dbReference>
<evidence type="ECO:0000256" key="5">
    <source>
        <dbReference type="ARBA" id="ARBA00008234"/>
    </source>
</evidence>
<dbReference type="CDD" id="cd00842">
    <property type="entry name" value="MPP_ASMase"/>
    <property type="match status" value="1"/>
</dbReference>
<dbReference type="GO" id="GO:0045087">
    <property type="term" value="P:innate immune response"/>
    <property type="evidence" value="ECO:0007669"/>
    <property type="project" value="UniProtKB-KW"/>
</dbReference>
<keyword evidence="23" id="KW-0395">Inflammatory response</keyword>
<comment type="cofactor">
    <cofactor evidence="1">
        <name>Zn(2+)</name>
        <dbReference type="ChEBI" id="CHEBI:29105"/>
    </cofactor>
</comment>
<evidence type="ECO:0000256" key="24">
    <source>
        <dbReference type="ARBA" id="ARBA00023288"/>
    </source>
</evidence>
<feature type="transmembrane region" description="Helical" evidence="28">
    <location>
        <begin position="459"/>
        <end position="483"/>
    </location>
</feature>
<dbReference type="GO" id="GO:0046872">
    <property type="term" value="F:metal ion binding"/>
    <property type="evidence" value="ECO:0007669"/>
    <property type="project" value="UniProtKB-KW"/>
</dbReference>
<keyword evidence="14" id="KW-0378">Hydrolase</keyword>
<feature type="chain" id="PRO_5034238692" description="XK-related protein" evidence="29">
    <location>
        <begin position="19"/>
        <end position="513"/>
    </location>
</feature>
<comment type="caution">
    <text evidence="28">Lacks conserved residue(s) required for the propagation of feature annotation.</text>
</comment>
<comment type="subcellular location">
    <subcellularLocation>
        <location evidence="3">Cell membrane</location>
        <topology evidence="3">Lipid-anchor</topology>
        <topology evidence="3">GPI-anchor</topology>
    </subcellularLocation>
    <subcellularLocation>
        <location evidence="2 28">Membrane</location>
        <topology evidence="2 28">Multi-pass membrane protein</topology>
    </subcellularLocation>
    <subcellularLocation>
        <location evidence="4">Secreted</location>
    </subcellularLocation>
</comment>
<keyword evidence="12" id="KW-0479">Metal-binding</keyword>
<feature type="signal peptide" evidence="29">
    <location>
        <begin position="1"/>
        <end position="18"/>
    </location>
</feature>
<evidence type="ECO:0000256" key="27">
    <source>
        <dbReference type="ARBA" id="ARBA00063194"/>
    </source>
</evidence>
<comment type="function">
    <text evidence="26">Lipid-modulating phosphodiesterase. Active on the surface of macrophages and dendritic cells and strongly influences macrophage lipid composition and membrane fluidity. Acts as a negative regulator of Toll-like receptor signaling. Has in vitro phosphodiesterase activity, but the physiological substrate is unknown. Lacks activity with phosphocholine-containing lipids, but can cleave CDP-choline, and can release phosphate from ATP and ADP (in vitro).</text>
</comment>
<evidence type="ECO:0000256" key="20">
    <source>
        <dbReference type="ARBA" id="ARBA00023136"/>
    </source>
</evidence>
<evidence type="ECO:0000256" key="11">
    <source>
        <dbReference type="ARBA" id="ARBA00022692"/>
    </source>
</evidence>
<feature type="domain" description="Sphingomyelin phosphodiesterase C-terminal" evidence="31">
    <location>
        <begin position="280"/>
        <end position="412"/>
    </location>
</feature>
<dbReference type="InterPro" id="IPR045473">
    <property type="entry name" value="ASM_C"/>
</dbReference>
<dbReference type="PANTHER" id="PTHR10340:SF25">
    <property type="entry name" value="ACID SPHINGOMYELINASE-LIKE PHOSPHODIESTERASE 3B"/>
    <property type="match status" value="1"/>
</dbReference>
<evidence type="ECO:0000256" key="16">
    <source>
        <dbReference type="ARBA" id="ARBA00022859"/>
    </source>
</evidence>
<keyword evidence="25" id="KW-0326">Glycosidase</keyword>
<feature type="transmembrane region" description="Helical" evidence="28">
    <location>
        <begin position="428"/>
        <end position="447"/>
    </location>
</feature>
<dbReference type="Pfam" id="PF19272">
    <property type="entry name" value="ASMase_C"/>
    <property type="match status" value="1"/>
</dbReference>
<evidence type="ECO:0000256" key="17">
    <source>
        <dbReference type="ARBA" id="ARBA00022963"/>
    </source>
</evidence>
<dbReference type="InterPro" id="IPR004843">
    <property type="entry name" value="Calcineurin-like_PHP"/>
</dbReference>
<evidence type="ECO:0000256" key="22">
    <source>
        <dbReference type="ARBA" id="ARBA00023180"/>
    </source>
</evidence>
<keyword evidence="13 29" id="KW-0732">Signal</keyword>
<keyword evidence="18 28" id="KW-1133">Transmembrane helix</keyword>
<keyword evidence="7" id="KW-1003">Cell membrane</keyword>
<evidence type="ECO:0000256" key="4">
    <source>
        <dbReference type="ARBA" id="ARBA00004613"/>
    </source>
</evidence>
<proteinExistence type="inferred from homology"/>
<dbReference type="GO" id="GO:0016798">
    <property type="term" value="F:hydrolase activity, acting on glycosyl bonds"/>
    <property type="evidence" value="ECO:0007669"/>
    <property type="project" value="UniProtKB-KW"/>
</dbReference>
<keyword evidence="15" id="KW-0862">Zinc</keyword>
<keyword evidence="22" id="KW-0325">Glycoprotein</keyword>
<dbReference type="InterPro" id="IPR029052">
    <property type="entry name" value="Metallo-depent_PP-like"/>
</dbReference>
<dbReference type="GO" id="GO:0016042">
    <property type="term" value="P:lipid catabolic process"/>
    <property type="evidence" value="ECO:0007669"/>
    <property type="project" value="UniProtKB-KW"/>
</dbReference>
<evidence type="ECO:0000256" key="19">
    <source>
        <dbReference type="ARBA" id="ARBA00023098"/>
    </source>
</evidence>
<evidence type="ECO:0000256" key="3">
    <source>
        <dbReference type="ARBA" id="ARBA00004609"/>
    </source>
</evidence>
<evidence type="ECO:0000313" key="32">
    <source>
        <dbReference type="Ensembl" id="ENSCHIP00010000715.1"/>
    </source>
</evidence>
<sequence>MRLPEVLIFLASWGVARAAPGKFWHISDLHLDPDYKVSEDPLQVCPSAGSQPVPNGWLLTVEPSLLSLAPLPELLVFCSDDTPHVPNERLSEVAVLQIVKQLTQLIREAFPDTKVYAALGNHDFHPKNQLPAGSNNIYNQVAELWRPWLSNESVTLFKEGAFYSEKLPGLSGAGRIVVLNTNLYYSSNEQTAGMADPSQQFQWLDEVLTKASQAGEMVYIIGHVPPGFFEKTRNKAWFREGFNEEYLKVVQRHHRVIAGQFFGHHHTDSFRMFYDGAGAPISVMFLTPGVTPWKTTLPGVVNGANNPGIRVFEYDRATLSLQDMVTYFLNLSQANALGAPRWELEYRVTEAYRVPDAGARSMHAALGRIASDQGALQRYYVYNSVSYDTRACDEACRAEHVCALREVAFDRYARVMPWSPRAVLLRDLVLGILGTLAFLIDLGADLWAASQYVLSGRYLWAALVLALLGLASVALQLFSWIWLRSDVSSPLAPKPPGRHLALLHLLQLGYLYR</sequence>
<feature type="domain" description="Calcineurin-like phosphoesterase" evidence="30">
    <location>
        <begin position="22"/>
        <end position="267"/>
    </location>
</feature>
<comment type="similarity">
    <text evidence="5">Belongs to the acid sphingomyelinase family.</text>
</comment>
<evidence type="ECO:0000256" key="2">
    <source>
        <dbReference type="ARBA" id="ARBA00004141"/>
    </source>
</evidence>
<keyword evidence="17" id="KW-0442">Lipid degradation</keyword>
<dbReference type="SUPFAM" id="SSF56300">
    <property type="entry name" value="Metallo-dependent phosphatases"/>
    <property type="match status" value="1"/>
</dbReference>
<reference evidence="32" key="2">
    <citation type="submission" date="2025-08" db="UniProtKB">
        <authorList>
            <consortium name="Ensembl"/>
        </authorList>
    </citation>
    <scope>IDENTIFICATION</scope>
</reference>
<evidence type="ECO:0000256" key="6">
    <source>
        <dbReference type="ARBA" id="ARBA00008789"/>
    </source>
</evidence>
<evidence type="ECO:0000256" key="23">
    <source>
        <dbReference type="ARBA" id="ARBA00023198"/>
    </source>
</evidence>
<evidence type="ECO:0000256" key="15">
    <source>
        <dbReference type="ARBA" id="ARBA00022833"/>
    </source>
</evidence>
<protein>
    <recommendedName>
        <fullName evidence="28">XK-related protein</fullName>
    </recommendedName>
</protein>
<dbReference type="FunFam" id="3.60.21.10:FF:000057">
    <property type="entry name" value="Acid sphingomyelinase-like phosphodiesterase"/>
    <property type="match status" value="1"/>
</dbReference>
<dbReference type="Pfam" id="PF09815">
    <property type="entry name" value="XK-related"/>
    <property type="match status" value="1"/>
</dbReference>
<evidence type="ECO:0000256" key="28">
    <source>
        <dbReference type="RuleBase" id="RU910716"/>
    </source>
</evidence>
<organism evidence="32">
    <name type="scientific">Capra hircus</name>
    <name type="common">Goat</name>
    <dbReference type="NCBI Taxonomy" id="9925"/>
    <lineage>
        <taxon>Eukaryota</taxon>
        <taxon>Metazoa</taxon>
        <taxon>Chordata</taxon>
        <taxon>Craniata</taxon>
        <taxon>Vertebrata</taxon>
        <taxon>Euteleostomi</taxon>
        <taxon>Mammalia</taxon>
        <taxon>Eutheria</taxon>
        <taxon>Laurasiatheria</taxon>
        <taxon>Artiodactyla</taxon>
        <taxon>Ruminantia</taxon>
        <taxon>Pecora</taxon>
        <taxon>Bovidae</taxon>
        <taxon>Caprinae</taxon>
        <taxon>Capra</taxon>
    </lineage>
</organism>
<dbReference type="Gene3D" id="3.60.21.10">
    <property type="match status" value="1"/>
</dbReference>
<reference evidence="32" key="1">
    <citation type="submission" date="2019-03" db="EMBL/GenBank/DDBJ databases">
        <title>Genome sequencing and reference-guided assembly of Black Bengal Goat (Capra hircus).</title>
        <authorList>
            <person name="Siddiki A.Z."/>
            <person name="Baten A."/>
            <person name="Billah M."/>
            <person name="Alam M.A.U."/>
            <person name="Shawrob K.S.M."/>
            <person name="Saha S."/>
            <person name="Chowdhury M."/>
            <person name="Rahman A.H."/>
            <person name="Stear M."/>
            <person name="Miah G."/>
            <person name="Das G.B."/>
            <person name="Hossain M.M."/>
            <person name="Kumkum M."/>
            <person name="Islam M.S."/>
            <person name="Mollah A.M."/>
            <person name="Ahsan A."/>
            <person name="Tusar F."/>
            <person name="Khan M.K.I."/>
        </authorList>
    </citation>
    <scope>NUCLEOTIDE SEQUENCE [LARGE SCALE GENOMIC DNA]</scope>
</reference>
<keyword evidence="24" id="KW-0449">Lipoprotein</keyword>
<dbReference type="GO" id="GO:0006954">
    <property type="term" value="P:inflammatory response"/>
    <property type="evidence" value="ECO:0007669"/>
    <property type="project" value="UniProtKB-KW"/>
</dbReference>
<dbReference type="Pfam" id="PF00149">
    <property type="entry name" value="Metallophos"/>
    <property type="match status" value="1"/>
</dbReference>
<evidence type="ECO:0000256" key="12">
    <source>
        <dbReference type="ARBA" id="ARBA00022723"/>
    </source>
</evidence>
<dbReference type="GO" id="GO:0008081">
    <property type="term" value="F:phosphoric diester hydrolase activity"/>
    <property type="evidence" value="ECO:0007669"/>
    <property type="project" value="UniProtKB-ARBA"/>
</dbReference>
<evidence type="ECO:0000256" key="18">
    <source>
        <dbReference type="ARBA" id="ARBA00022989"/>
    </source>
</evidence>
<evidence type="ECO:0000259" key="31">
    <source>
        <dbReference type="Pfam" id="PF19272"/>
    </source>
</evidence>
<keyword evidence="20 28" id="KW-0472">Membrane</keyword>
<keyword evidence="9" id="KW-0399">Innate immunity</keyword>
<evidence type="ECO:0000256" key="9">
    <source>
        <dbReference type="ARBA" id="ARBA00022588"/>
    </source>
</evidence>
<evidence type="ECO:0000256" key="10">
    <source>
        <dbReference type="ARBA" id="ARBA00022622"/>
    </source>
</evidence>
<dbReference type="GO" id="GO:0005886">
    <property type="term" value="C:plasma membrane"/>
    <property type="evidence" value="ECO:0007669"/>
    <property type="project" value="UniProtKB-SubCell"/>
</dbReference>
<accession>A0A8C2N7W8</accession>
<evidence type="ECO:0000256" key="13">
    <source>
        <dbReference type="ARBA" id="ARBA00022729"/>
    </source>
</evidence>
<dbReference type="GO" id="GO:0005615">
    <property type="term" value="C:extracellular space"/>
    <property type="evidence" value="ECO:0007669"/>
    <property type="project" value="TreeGrafter"/>
</dbReference>
<keyword evidence="8" id="KW-0964">Secreted</keyword>
<dbReference type="PANTHER" id="PTHR10340">
    <property type="entry name" value="SPHINGOMYELIN PHOSPHODIESTERASE"/>
    <property type="match status" value="1"/>
</dbReference>
<evidence type="ECO:0000259" key="30">
    <source>
        <dbReference type="Pfam" id="PF00149"/>
    </source>
</evidence>
<keyword evidence="16" id="KW-0391">Immunity</keyword>
<evidence type="ECO:0000256" key="25">
    <source>
        <dbReference type="ARBA" id="ARBA00023295"/>
    </source>
</evidence>
<dbReference type="AlphaFoldDB" id="A0A8C2N7W8"/>
<evidence type="ECO:0000256" key="1">
    <source>
        <dbReference type="ARBA" id="ARBA00001947"/>
    </source>
</evidence>
<evidence type="ECO:0000256" key="21">
    <source>
        <dbReference type="ARBA" id="ARBA00023157"/>
    </source>
</evidence>
<dbReference type="GO" id="GO:0098552">
    <property type="term" value="C:side of membrane"/>
    <property type="evidence" value="ECO:0007669"/>
    <property type="project" value="UniProtKB-KW"/>
</dbReference>
<evidence type="ECO:0000256" key="8">
    <source>
        <dbReference type="ARBA" id="ARBA00022525"/>
    </source>
</evidence>
<keyword evidence="21" id="KW-1015">Disulfide bond</keyword>